<proteinExistence type="predicted"/>
<gene>
    <name evidence="2" type="ORF">COU31_04045</name>
</gene>
<feature type="chain" id="PRO_5014837727" evidence="1">
    <location>
        <begin position="24"/>
        <end position="80"/>
    </location>
</feature>
<name>A0A2M6W3E5_9BACT</name>
<sequence>MTQHLLLGSFFLLLLIGAGCASANKTANVVNNNTNSEVMVTSTNNTDNLATAKVFNITGKNFTFSVTEIKVKICHFYFFL</sequence>
<dbReference type="AlphaFoldDB" id="A0A2M6W3E5"/>
<comment type="caution">
    <text evidence="2">The sequence shown here is derived from an EMBL/GenBank/DDBJ whole genome shotgun (WGS) entry which is preliminary data.</text>
</comment>
<reference evidence="3" key="1">
    <citation type="submission" date="2017-09" db="EMBL/GenBank/DDBJ databases">
        <title>Depth-based differentiation of microbial function through sediment-hosted aquifers and enrichment of novel symbionts in the deep terrestrial subsurface.</title>
        <authorList>
            <person name="Probst A.J."/>
            <person name="Ladd B."/>
            <person name="Jarett J.K."/>
            <person name="Geller-Mcgrath D.E."/>
            <person name="Sieber C.M.K."/>
            <person name="Emerson J.B."/>
            <person name="Anantharaman K."/>
            <person name="Thomas B.C."/>
            <person name="Malmstrom R."/>
            <person name="Stieglmeier M."/>
            <person name="Klingl A."/>
            <person name="Woyke T."/>
            <person name="Ryan C.M."/>
            <person name="Banfield J.F."/>
        </authorList>
    </citation>
    <scope>NUCLEOTIDE SEQUENCE [LARGE SCALE GENOMIC DNA]</scope>
</reference>
<dbReference type="EMBL" id="PFBX01000045">
    <property type="protein sequence ID" value="PIT87240.1"/>
    <property type="molecule type" value="Genomic_DNA"/>
</dbReference>
<feature type="signal peptide" evidence="1">
    <location>
        <begin position="1"/>
        <end position="23"/>
    </location>
</feature>
<accession>A0A2M6W3E5</accession>
<evidence type="ECO:0000313" key="2">
    <source>
        <dbReference type="EMBL" id="PIT87240.1"/>
    </source>
</evidence>
<dbReference type="Proteomes" id="UP000231183">
    <property type="component" value="Unassembled WGS sequence"/>
</dbReference>
<protein>
    <submittedName>
        <fullName evidence="2">Uncharacterized protein</fullName>
    </submittedName>
</protein>
<evidence type="ECO:0000313" key="3">
    <source>
        <dbReference type="Proteomes" id="UP000231183"/>
    </source>
</evidence>
<organism evidence="2 3">
    <name type="scientific">Candidatus Magasanikbacteria bacterium CG10_big_fil_rev_8_21_14_0_10_40_10</name>
    <dbReference type="NCBI Taxonomy" id="1974648"/>
    <lineage>
        <taxon>Bacteria</taxon>
        <taxon>Candidatus Magasanikiibacteriota</taxon>
    </lineage>
</organism>
<evidence type="ECO:0000256" key="1">
    <source>
        <dbReference type="SAM" id="SignalP"/>
    </source>
</evidence>
<keyword evidence="1" id="KW-0732">Signal</keyword>